<proteinExistence type="predicted"/>
<keyword evidence="3" id="KW-1185">Reference proteome</keyword>
<comment type="caution">
    <text evidence="2">The sequence shown here is derived from an EMBL/GenBank/DDBJ whole genome shotgun (WGS) entry which is preliminary data.</text>
</comment>
<keyword evidence="1" id="KW-0472">Membrane</keyword>
<evidence type="ECO:0000313" key="2">
    <source>
        <dbReference type="EMBL" id="MTT31012.1"/>
    </source>
</evidence>
<protein>
    <submittedName>
        <fullName evidence="2">Uncharacterized protein</fullName>
    </submittedName>
</protein>
<sequence length="241" mass="27305">MNEPRVEKKRWGIPAIGVGLIFTLGIVVWLISSNQGTIQPLFKGGHAKANPQTEEKVNTEQTYLKKYHVEDLRTFSLDQSIASPTSKLDFHITGDYVKETKHVVLLDVDNQHIAIKKSPSFKYELNGFRKKLNGYKVVAVIGGTKQDIKVLTPAPITLADLNGTYEQRKKGDTCIIGRLLYEDDSRITVEVPKGQITYDKKTNFKLDDNAQGKQLKEKMVRLVLDHQGAVKTLHYNWIDQE</sequence>
<evidence type="ECO:0000256" key="1">
    <source>
        <dbReference type="SAM" id="Phobius"/>
    </source>
</evidence>
<dbReference type="AlphaFoldDB" id="A0A6N8CLY5"/>
<organism evidence="2 3">
    <name type="scientific">Terrilactibacillus tamarindi</name>
    <dbReference type="NCBI Taxonomy" id="2599694"/>
    <lineage>
        <taxon>Bacteria</taxon>
        <taxon>Bacillati</taxon>
        <taxon>Bacillota</taxon>
        <taxon>Bacilli</taxon>
        <taxon>Bacillales</taxon>
        <taxon>Bacillaceae</taxon>
        <taxon>Terrilactibacillus</taxon>
    </lineage>
</organism>
<dbReference type="Proteomes" id="UP000440978">
    <property type="component" value="Unassembled WGS sequence"/>
</dbReference>
<dbReference type="RefSeq" id="WP_141189661.1">
    <property type="nucleotide sequence ID" value="NZ_WNHB01000003.1"/>
</dbReference>
<dbReference type="EMBL" id="WNHB01000003">
    <property type="protein sequence ID" value="MTT31012.1"/>
    <property type="molecule type" value="Genomic_DNA"/>
</dbReference>
<keyword evidence="1" id="KW-1133">Transmembrane helix</keyword>
<evidence type="ECO:0000313" key="3">
    <source>
        <dbReference type="Proteomes" id="UP000440978"/>
    </source>
</evidence>
<feature type="transmembrane region" description="Helical" evidence="1">
    <location>
        <begin position="12"/>
        <end position="31"/>
    </location>
</feature>
<keyword evidence="1" id="KW-0812">Transmembrane</keyword>
<gene>
    <name evidence="2" type="ORF">GMB86_03150</name>
</gene>
<name>A0A6N8CLY5_9BACI</name>
<reference evidence="2 3" key="1">
    <citation type="submission" date="2019-11" db="EMBL/GenBank/DDBJ databases">
        <title>Terrilactibacillus tamarindus sp. nov. BCM23-1 isolated from bark of Tamarindus indica.</title>
        <authorList>
            <person name="Kingkaew E."/>
            <person name="Tanasupawat S."/>
        </authorList>
    </citation>
    <scope>NUCLEOTIDE SEQUENCE [LARGE SCALE GENOMIC DNA]</scope>
    <source>
        <strain evidence="2 3">BCM23-1</strain>
    </source>
</reference>
<dbReference type="OrthoDB" id="9862016at2"/>
<accession>A0A6N8CLY5</accession>